<dbReference type="GO" id="GO:0006487">
    <property type="term" value="P:protein N-linked glycosylation"/>
    <property type="evidence" value="ECO:0007669"/>
    <property type="project" value="TreeGrafter"/>
</dbReference>
<evidence type="ECO:0000256" key="10">
    <source>
        <dbReference type="RuleBase" id="RU363110"/>
    </source>
</evidence>
<dbReference type="AlphaFoldDB" id="A0A2R5GAC6"/>
<reference evidence="12 13" key="1">
    <citation type="submission" date="2017-12" db="EMBL/GenBank/DDBJ databases">
        <title>Sequencing, de novo assembly and annotation of complete genome of a new Thraustochytrid species, strain FCC1311.</title>
        <authorList>
            <person name="Sedici K."/>
            <person name="Godart F."/>
            <person name="Aiese Cigliano R."/>
            <person name="Sanseverino W."/>
            <person name="Barakat M."/>
            <person name="Ortet P."/>
            <person name="Marechal E."/>
            <person name="Cagnac O."/>
            <person name="Amato A."/>
        </authorList>
    </citation>
    <scope>NUCLEOTIDE SEQUENCE [LARGE SCALE GENOMIC DNA]</scope>
</reference>
<evidence type="ECO:0000256" key="3">
    <source>
        <dbReference type="ARBA" id="ARBA00008715"/>
    </source>
</evidence>
<sequence length="751" mass="82294">MAAAGKPPLQRRERSEGGDGAGGPTTAESVGVIAFLSLALKLMLLPSSQSSEFDRQGAWLSRTLYKPIAAWYEESAEPGNEAFPLECAPGFALFKAVLARVAWVLDPTLIVEDPTASAATAAGDGNRTFILFQRASVILTEPLMLLGVLLYCTTWPSTTTTDMEWSRNKVVVVVALTLFNPGLILVDHIYLHYTGCAVGLLLISMAFLRRDNDAGDLLGAVALVVVIFFDHTLIPSMVPLYLVYLFRHYCSLPPQPEDDTPFFASASKSGLASDGLASEGHEEDSEDLGETMARALGPRRRRKRSNGPGASPKDDLVEADSDGSYFSRASPASGSRRRGHARAQSEFSGGQRLQAAYEQFKADASFKKLLARPRARSNFEFIAAAARTVSLRRLLALFGVLWISVMSYAVPFHFGGLAPRELLGQLWSRLTAAWALPGGVCRPYWAPNVWALYKGLDRLLYAVNLQYDIFEISDDVNVQCSLEDGGTCAFVVLPEVHPIVCVGLMGIAMYPALKVVWELPHQAVLMPVLVYLMTCSFMLGYHVQEVSVLLIILPLTITSCDSTMDARLYLLMSWIAHMSLLPVLKTTDLKAIKPVLLLLHSFGSFIALDQYHLMARQARRIRVEPNGGGVWLRRPDRLYFVGLAAVYLCTEVLAPIVSFFQHGYDSGGAHVRGDNLLANIDHVLVSVYCALGLVHSWALAYRQVTRKVALIESYQWSPKAPEPLRFGSSGTLPLFDIPPIDLGPRSPGFIG</sequence>
<keyword evidence="9 10" id="KW-0472">Membrane</keyword>
<keyword evidence="6 10" id="KW-0812">Transmembrane</keyword>
<comment type="similarity">
    <text evidence="3 10">Belongs to the ALG6/ALG8 glucosyltransferase family.</text>
</comment>
<dbReference type="Pfam" id="PF03155">
    <property type="entry name" value="Alg6_Alg8"/>
    <property type="match status" value="2"/>
</dbReference>
<evidence type="ECO:0000256" key="6">
    <source>
        <dbReference type="ARBA" id="ARBA00022692"/>
    </source>
</evidence>
<keyword evidence="5 10" id="KW-0808">Transferase</keyword>
<dbReference type="UniPathway" id="UPA00378"/>
<dbReference type="Proteomes" id="UP000241890">
    <property type="component" value="Unassembled WGS sequence"/>
</dbReference>
<dbReference type="EC" id="2.4.1.-" evidence="10"/>
<feature type="transmembrane region" description="Helical" evidence="10">
    <location>
        <begin position="170"/>
        <end position="186"/>
    </location>
</feature>
<feature type="transmembrane region" description="Helical" evidence="10">
    <location>
        <begin position="137"/>
        <end position="158"/>
    </location>
</feature>
<dbReference type="PANTHER" id="PTHR12413:SF2">
    <property type="entry name" value="DOLICHYL PYROPHOSPHATE GLC1MAN9GLCNAC2 ALPHA-1,3-GLUCOSYLTRANSFERASE-RELATED"/>
    <property type="match status" value="1"/>
</dbReference>
<protein>
    <recommendedName>
        <fullName evidence="10">Alpha-1,3-glucosyltransferase</fullName>
        <ecNumber evidence="10">2.4.1.-</ecNumber>
    </recommendedName>
</protein>
<feature type="transmembrane region" description="Helical" evidence="10">
    <location>
        <begin position="394"/>
        <end position="414"/>
    </location>
</feature>
<dbReference type="InterPro" id="IPR004856">
    <property type="entry name" value="Glyco_trans_ALG6/ALG8"/>
</dbReference>
<feature type="transmembrane region" description="Helical" evidence="10">
    <location>
        <begin position="638"/>
        <end position="660"/>
    </location>
</feature>
<evidence type="ECO:0000256" key="1">
    <source>
        <dbReference type="ARBA" id="ARBA00004477"/>
    </source>
</evidence>
<dbReference type="OrthoDB" id="1689333at2759"/>
<feature type="region of interest" description="Disordered" evidence="11">
    <location>
        <begin position="273"/>
        <end position="350"/>
    </location>
</feature>
<evidence type="ECO:0000256" key="8">
    <source>
        <dbReference type="ARBA" id="ARBA00022989"/>
    </source>
</evidence>
<accession>A0A2R5GAC6</accession>
<evidence type="ECO:0000256" key="9">
    <source>
        <dbReference type="ARBA" id="ARBA00023136"/>
    </source>
</evidence>
<name>A0A2R5GAC6_9STRA</name>
<dbReference type="GO" id="GO:0005789">
    <property type="term" value="C:endoplasmic reticulum membrane"/>
    <property type="evidence" value="ECO:0007669"/>
    <property type="project" value="UniProtKB-SubCell"/>
</dbReference>
<evidence type="ECO:0000313" key="13">
    <source>
        <dbReference type="Proteomes" id="UP000241890"/>
    </source>
</evidence>
<evidence type="ECO:0000256" key="7">
    <source>
        <dbReference type="ARBA" id="ARBA00022824"/>
    </source>
</evidence>
<proteinExistence type="inferred from homology"/>
<comment type="caution">
    <text evidence="12">The sequence shown here is derived from an EMBL/GenBank/DDBJ whole genome shotgun (WGS) entry which is preliminary data.</text>
</comment>
<organism evidence="12 13">
    <name type="scientific">Hondaea fermentalgiana</name>
    <dbReference type="NCBI Taxonomy" id="2315210"/>
    <lineage>
        <taxon>Eukaryota</taxon>
        <taxon>Sar</taxon>
        <taxon>Stramenopiles</taxon>
        <taxon>Bigyra</taxon>
        <taxon>Labyrinthulomycetes</taxon>
        <taxon>Thraustochytrida</taxon>
        <taxon>Thraustochytriidae</taxon>
        <taxon>Hondaea</taxon>
    </lineage>
</organism>
<feature type="transmembrane region" description="Helical" evidence="10">
    <location>
        <begin position="529"/>
        <end position="556"/>
    </location>
</feature>
<keyword evidence="4 10" id="KW-0328">Glycosyltransferase</keyword>
<dbReference type="GO" id="GO:0042283">
    <property type="term" value="F:dolichyl pyrophosphate Glc1Man9GlcNAc2 alpha-1,3-glucosyltransferase activity"/>
    <property type="evidence" value="ECO:0007669"/>
    <property type="project" value="TreeGrafter"/>
</dbReference>
<feature type="transmembrane region" description="Helical" evidence="10">
    <location>
        <begin position="220"/>
        <end position="246"/>
    </location>
</feature>
<keyword evidence="7 10" id="KW-0256">Endoplasmic reticulum</keyword>
<feature type="transmembrane region" description="Helical" evidence="10">
    <location>
        <begin position="426"/>
        <end position="445"/>
    </location>
</feature>
<evidence type="ECO:0000256" key="4">
    <source>
        <dbReference type="ARBA" id="ARBA00022676"/>
    </source>
</evidence>
<keyword evidence="13" id="KW-1185">Reference proteome</keyword>
<feature type="region of interest" description="Disordered" evidence="11">
    <location>
        <begin position="1"/>
        <end position="25"/>
    </location>
</feature>
<evidence type="ECO:0000256" key="11">
    <source>
        <dbReference type="SAM" id="MobiDB-lite"/>
    </source>
</evidence>
<feature type="transmembrane region" description="Helical" evidence="10">
    <location>
        <begin position="499"/>
        <end position="517"/>
    </location>
</feature>
<evidence type="ECO:0000256" key="5">
    <source>
        <dbReference type="ARBA" id="ARBA00022679"/>
    </source>
</evidence>
<keyword evidence="8 10" id="KW-1133">Transmembrane helix</keyword>
<evidence type="ECO:0000256" key="2">
    <source>
        <dbReference type="ARBA" id="ARBA00004922"/>
    </source>
</evidence>
<comment type="pathway">
    <text evidence="2 10">Protein modification; protein glycosylation.</text>
</comment>
<dbReference type="PANTHER" id="PTHR12413">
    <property type="entry name" value="DOLICHYL GLYCOSYLTRANSFERASE"/>
    <property type="match status" value="1"/>
</dbReference>
<feature type="transmembrane region" description="Helical" evidence="10">
    <location>
        <begin position="680"/>
        <end position="701"/>
    </location>
</feature>
<dbReference type="InParanoid" id="A0A2R5GAC6"/>
<comment type="subcellular location">
    <subcellularLocation>
        <location evidence="1 10">Endoplasmic reticulum membrane</location>
        <topology evidence="1 10">Multi-pass membrane protein</topology>
    </subcellularLocation>
</comment>
<dbReference type="EMBL" id="BEYU01000022">
    <property type="protein sequence ID" value="GBG26698.1"/>
    <property type="molecule type" value="Genomic_DNA"/>
</dbReference>
<gene>
    <name evidence="12" type="ORF">FCC1311_029192</name>
</gene>
<evidence type="ECO:0000313" key="12">
    <source>
        <dbReference type="EMBL" id="GBG26698.1"/>
    </source>
</evidence>